<accession>A0A1U7IP75</accession>
<evidence type="ECO:0000313" key="3">
    <source>
        <dbReference type="Proteomes" id="UP000185860"/>
    </source>
</evidence>
<sequence length="149" mass="17412">MKIKRIGYGCTVTTGSYENKKYYVEADVEDWEDPEETYSALIEWTNKLIKREDEYKDLKRLVGNAESKLGNINYSLRSVEKQWDAIETSWGNLMTFLKANDLNTEEFERRFPSRPDFSPVGVKNSQEKATSQEVDEIPFDQSESLENEF</sequence>
<gene>
    <name evidence="2" type="ORF">NIES2119_08050</name>
</gene>
<feature type="compositionally biased region" description="Acidic residues" evidence="1">
    <location>
        <begin position="133"/>
        <end position="149"/>
    </location>
</feature>
<organism evidence="2 3">
    <name type="scientific">[Phormidium ambiguum] IAM M-71</name>
    <dbReference type="NCBI Taxonomy" id="454136"/>
    <lineage>
        <taxon>Bacteria</taxon>
        <taxon>Bacillati</taxon>
        <taxon>Cyanobacteriota</taxon>
        <taxon>Cyanophyceae</taxon>
        <taxon>Oscillatoriophycideae</taxon>
        <taxon>Aerosakkonematales</taxon>
        <taxon>Aerosakkonemataceae</taxon>
        <taxon>Floridanema</taxon>
    </lineage>
</organism>
<reference evidence="2 3" key="1">
    <citation type="submission" date="2016-11" db="EMBL/GenBank/DDBJ databases">
        <title>Draft Genome Sequences of Nine Cyanobacterial Strains from Diverse Habitats.</title>
        <authorList>
            <person name="Zhu T."/>
            <person name="Hou S."/>
            <person name="Lu X."/>
            <person name="Hess W.R."/>
        </authorList>
    </citation>
    <scope>NUCLEOTIDE SEQUENCE [LARGE SCALE GENOMIC DNA]</scope>
    <source>
        <strain evidence="2 3">IAM M-71</strain>
    </source>
</reference>
<name>A0A1U7IP75_9CYAN</name>
<proteinExistence type="predicted"/>
<dbReference type="Proteomes" id="UP000185860">
    <property type="component" value="Unassembled WGS sequence"/>
</dbReference>
<dbReference type="AlphaFoldDB" id="A0A1U7IP75"/>
<protein>
    <submittedName>
        <fullName evidence="2">Uncharacterized protein</fullName>
    </submittedName>
</protein>
<evidence type="ECO:0000313" key="2">
    <source>
        <dbReference type="EMBL" id="OKH39072.1"/>
    </source>
</evidence>
<dbReference type="RefSeq" id="WP_073592934.1">
    <property type="nucleotide sequence ID" value="NZ_MRCE01000006.1"/>
</dbReference>
<dbReference type="EMBL" id="MRCE01000006">
    <property type="protein sequence ID" value="OKH39072.1"/>
    <property type="molecule type" value="Genomic_DNA"/>
</dbReference>
<evidence type="ECO:0000256" key="1">
    <source>
        <dbReference type="SAM" id="MobiDB-lite"/>
    </source>
</evidence>
<feature type="compositionally biased region" description="Polar residues" evidence="1">
    <location>
        <begin position="123"/>
        <end position="132"/>
    </location>
</feature>
<comment type="caution">
    <text evidence="2">The sequence shown here is derived from an EMBL/GenBank/DDBJ whole genome shotgun (WGS) entry which is preliminary data.</text>
</comment>
<feature type="region of interest" description="Disordered" evidence="1">
    <location>
        <begin position="110"/>
        <end position="149"/>
    </location>
</feature>